<dbReference type="Proteomes" id="UP000183287">
    <property type="component" value="Unassembled WGS sequence"/>
</dbReference>
<organism evidence="1 2">
    <name type="scientific">Nitrosomonas communis</name>
    <dbReference type="NCBI Taxonomy" id="44574"/>
    <lineage>
        <taxon>Bacteria</taxon>
        <taxon>Pseudomonadati</taxon>
        <taxon>Pseudomonadota</taxon>
        <taxon>Betaproteobacteria</taxon>
        <taxon>Nitrosomonadales</taxon>
        <taxon>Nitrosomonadaceae</taxon>
        <taxon>Nitrosomonas</taxon>
    </lineage>
</organism>
<sequence>MTYEAFSNFSHRRADANDCPVSTDAAKLGLVLLG</sequence>
<dbReference type="EMBL" id="FOUB01000002">
    <property type="protein sequence ID" value="SFL67011.1"/>
    <property type="molecule type" value="Genomic_DNA"/>
</dbReference>
<reference evidence="2" key="1">
    <citation type="submission" date="2016-10" db="EMBL/GenBank/DDBJ databases">
        <authorList>
            <person name="Varghese N."/>
            <person name="Submissions S."/>
        </authorList>
    </citation>
    <scope>NUCLEOTIDE SEQUENCE [LARGE SCALE GENOMIC DNA]</scope>
    <source>
        <strain evidence="2">Nm44</strain>
    </source>
</reference>
<evidence type="ECO:0000313" key="2">
    <source>
        <dbReference type="Proteomes" id="UP000183287"/>
    </source>
</evidence>
<accession>A0A1I4JL61</accession>
<proteinExistence type="predicted"/>
<keyword evidence="2" id="KW-1185">Reference proteome</keyword>
<dbReference type="AlphaFoldDB" id="A0A1I4JL61"/>
<protein>
    <submittedName>
        <fullName evidence="1">Uncharacterized protein</fullName>
    </submittedName>
</protein>
<gene>
    <name evidence="1" type="ORF">SAMN05421863_100296</name>
</gene>
<evidence type="ECO:0000313" key="1">
    <source>
        <dbReference type="EMBL" id="SFL67011.1"/>
    </source>
</evidence>
<name>A0A1I4JL61_9PROT</name>